<accession>A4S2V5</accession>
<dbReference type="GO" id="GO:0043015">
    <property type="term" value="F:gamma-tubulin binding"/>
    <property type="evidence" value="ECO:0007669"/>
    <property type="project" value="InterPro"/>
</dbReference>
<organism evidence="9 10">
    <name type="scientific">Ostreococcus lucimarinus (strain CCE9901)</name>
    <dbReference type="NCBI Taxonomy" id="436017"/>
    <lineage>
        <taxon>Eukaryota</taxon>
        <taxon>Viridiplantae</taxon>
        <taxon>Chlorophyta</taxon>
        <taxon>Mamiellophyceae</taxon>
        <taxon>Mamiellales</taxon>
        <taxon>Bathycoccaceae</taxon>
        <taxon>Ostreococcus</taxon>
    </lineage>
</organism>
<comment type="subcellular location">
    <subcellularLocation>
        <location evidence="5">Cytoplasm</location>
        <location evidence="5">Cytoskeleton</location>
        <location evidence="5">Microtubule organizing center</location>
    </subcellularLocation>
</comment>
<dbReference type="InterPro" id="IPR007259">
    <property type="entry name" value="GCP"/>
</dbReference>
<dbReference type="GO" id="GO:0051011">
    <property type="term" value="F:microtubule minus-end binding"/>
    <property type="evidence" value="ECO:0007669"/>
    <property type="project" value="TreeGrafter"/>
</dbReference>
<dbReference type="Gramene" id="ABO98105">
    <property type="protein sequence ID" value="ABO98105"/>
    <property type="gene ID" value="OSTLU_35149"/>
</dbReference>
<evidence type="ECO:0000256" key="2">
    <source>
        <dbReference type="ARBA" id="ARBA00022490"/>
    </source>
</evidence>
<comment type="function">
    <text evidence="5">Component of the gamma-tubulin ring complex (gTuRC) which mediates microtubule nucleation.</text>
</comment>
<dbReference type="Gene3D" id="1.20.120.1900">
    <property type="entry name" value="Gamma-tubulin complex, C-terminal domain"/>
    <property type="match status" value="1"/>
</dbReference>
<protein>
    <recommendedName>
        <fullName evidence="5">Gamma-tubulin complex component</fullName>
    </recommendedName>
</protein>
<dbReference type="GO" id="GO:0007020">
    <property type="term" value="P:microtubule nucleation"/>
    <property type="evidence" value="ECO:0007669"/>
    <property type="project" value="InterPro"/>
</dbReference>
<evidence type="ECO:0000259" key="7">
    <source>
        <dbReference type="Pfam" id="PF04130"/>
    </source>
</evidence>
<gene>
    <name evidence="9" type="ORF">OSTLU_35149</name>
</gene>
<dbReference type="InterPro" id="IPR040457">
    <property type="entry name" value="GCP_C"/>
</dbReference>
<dbReference type="InterPro" id="IPR042241">
    <property type="entry name" value="GCP_C_sf"/>
</dbReference>
<dbReference type="InterPro" id="IPR041470">
    <property type="entry name" value="GCP_N"/>
</dbReference>
<evidence type="ECO:0000256" key="4">
    <source>
        <dbReference type="ARBA" id="ARBA00023212"/>
    </source>
</evidence>
<dbReference type="Proteomes" id="UP000001568">
    <property type="component" value="Chromosome 9"/>
</dbReference>
<feature type="region of interest" description="Disordered" evidence="6">
    <location>
        <begin position="1"/>
        <end position="29"/>
    </location>
</feature>
<sequence>MTVGSSQRRSGGLFGKPERTIVSRPTELADGPKLPDWNYKRPFLTGAHLGSGAEQDRNVKALSDYGTAEQELLVLDDLLYAMMGVDGRYISAWKGTDDETSSGFEVELGLEAPLAALVKNMLPLCSDAATVRAFIESRHEFKHGYVSHALAAEMRDLLNDWHTLIVQLEHQRNIGSLSLQAAWFYCQPAAPALRLMASVASRAYHLKGASILNLLHREGCEHAGDGAVSALVQRLSKATSAPYSRAIELWVYDGQVDDPYDEFLIVEQREMKKTSLADDYNSAYWTKRYSLREEIPQFIGKQLAQKILTTGRYLNAVRETKVSAIAELPAKPRDGLGKMYFGPNMIIGTGKYADRIDDRFEHASRKLLQIMWEDGELKSRLMSMKMYFLLARGDYLVHFLDTAASELEKDADDIRLPKLQTLLDIAVKSSSTATDHHGDDLLCSIDGHGLSRQLSSIDDDDSAAVTPSKATGDGDELSGFDAFVLDYDTPWPASVVLNRRAVTKYQILFRHLFNFKCAERELCAGWQRLQVMRGAQLGRMFAQAHTLTQRMLNFLQNYLYYITNEVIEPHWDRMIARVDDAQSVDELIAGHDAFLEACMKDAMLFWPKILKRLERARAACLRFARDSQRFADTIERLKENSMDAMTADRLVALEEEIEAVTSDTRSQFRHFLGDLLNALNDAGDVDTNVASLLSRLDFNGYYGI</sequence>
<dbReference type="PANTHER" id="PTHR19302:SF13">
    <property type="entry name" value="GAMMA-TUBULIN COMPLEX COMPONENT 2"/>
    <property type="match status" value="1"/>
</dbReference>
<dbReference type="GO" id="GO:0051225">
    <property type="term" value="P:spindle assembly"/>
    <property type="evidence" value="ECO:0007669"/>
    <property type="project" value="TreeGrafter"/>
</dbReference>
<evidence type="ECO:0000313" key="10">
    <source>
        <dbReference type="Proteomes" id="UP000001568"/>
    </source>
</evidence>
<dbReference type="PANTHER" id="PTHR19302">
    <property type="entry name" value="GAMMA TUBULIN COMPLEX PROTEIN"/>
    <property type="match status" value="1"/>
</dbReference>
<dbReference type="GO" id="GO:0031122">
    <property type="term" value="P:cytoplasmic microtubule organization"/>
    <property type="evidence" value="ECO:0007669"/>
    <property type="project" value="TreeGrafter"/>
</dbReference>
<evidence type="ECO:0000256" key="6">
    <source>
        <dbReference type="SAM" id="MobiDB-lite"/>
    </source>
</evidence>
<dbReference type="KEGG" id="olu:OSTLU_35149"/>
<keyword evidence="3 5" id="KW-0493">Microtubule</keyword>
<dbReference type="EMBL" id="CP000589">
    <property type="protein sequence ID" value="ABO98105.1"/>
    <property type="molecule type" value="Genomic_DNA"/>
</dbReference>
<reference evidence="9 10" key="1">
    <citation type="journal article" date="2007" name="Proc. Natl. Acad. Sci. U.S.A.">
        <title>The tiny eukaryote Ostreococcus provides genomic insights into the paradox of plankton speciation.</title>
        <authorList>
            <person name="Palenik B."/>
            <person name="Grimwood J."/>
            <person name="Aerts A."/>
            <person name="Rouze P."/>
            <person name="Salamov A."/>
            <person name="Putnam N."/>
            <person name="Dupont C."/>
            <person name="Jorgensen R."/>
            <person name="Derelle E."/>
            <person name="Rombauts S."/>
            <person name="Zhou K."/>
            <person name="Otillar R."/>
            <person name="Merchant S.S."/>
            <person name="Podell S."/>
            <person name="Gaasterland T."/>
            <person name="Napoli C."/>
            <person name="Gendler K."/>
            <person name="Manuell A."/>
            <person name="Tai V."/>
            <person name="Vallon O."/>
            <person name="Piganeau G."/>
            <person name="Jancek S."/>
            <person name="Heijde M."/>
            <person name="Jabbari K."/>
            <person name="Bowler C."/>
            <person name="Lohr M."/>
            <person name="Robbens S."/>
            <person name="Werner G."/>
            <person name="Dubchak I."/>
            <person name="Pazour G.J."/>
            <person name="Ren Q."/>
            <person name="Paulsen I."/>
            <person name="Delwiche C."/>
            <person name="Schmutz J."/>
            <person name="Rokhsar D."/>
            <person name="Van de Peer Y."/>
            <person name="Moreau H."/>
            <person name="Grigoriev I.V."/>
        </authorList>
    </citation>
    <scope>NUCLEOTIDE SEQUENCE [LARGE SCALE GENOMIC DNA]</scope>
    <source>
        <strain evidence="9 10">CCE9901</strain>
    </source>
</reference>
<evidence type="ECO:0000259" key="8">
    <source>
        <dbReference type="Pfam" id="PF17681"/>
    </source>
</evidence>
<dbReference type="GO" id="GO:0005874">
    <property type="term" value="C:microtubule"/>
    <property type="evidence" value="ECO:0007669"/>
    <property type="project" value="UniProtKB-KW"/>
</dbReference>
<feature type="domain" description="Gamma tubulin complex component protein N-terminal" evidence="8">
    <location>
        <begin position="75"/>
        <end position="373"/>
    </location>
</feature>
<dbReference type="OrthoDB" id="496603at2759"/>
<dbReference type="RefSeq" id="XP_001419812.1">
    <property type="nucleotide sequence ID" value="XM_001419775.1"/>
</dbReference>
<evidence type="ECO:0000313" key="9">
    <source>
        <dbReference type="EMBL" id="ABO98105.1"/>
    </source>
</evidence>
<evidence type="ECO:0000256" key="1">
    <source>
        <dbReference type="ARBA" id="ARBA00010337"/>
    </source>
</evidence>
<dbReference type="STRING" id="436017.A4S2V5"/>
<evidence type="ECO:0000256" key="5">
    <source>
        <dbReference type="RuleBase" id="RU363050"/>
    </source>
</evidence>
<name>A4S2V5_OSTLU</name>
<dbReference type="GO" id="GO:0051321">
    <property type="term" value="P:meiotic cell cycle"/>
    <property type="evidence" value="ECO:0007669"/>
    <property type="project" value="TreeGrafter"/>
</dbReference>
<keyword evidence="2 5" id="KW-0963">Cytoplasm</keyword>
<evidence type="ECO:0000256" key="3">
    <source>
        <dbReference type="ARBA" id="ARBA00022701"/>
    </source>
</evidence>
<comment type="similarity">
    <text evidence="1 5">Belongs to the TUBGCP family.</text>
</comment>
<dbReference type="OMA" id="QNMSGDP"/>
<dbReference type="AlphaFoldDB" id="A4S2V5"/>
<dbReference type="GeneID" id="5003763"/>
<dbReference type="HOGENOM" id="CLU_007738_1_0_1"/>
<dbReference type="Pfam" id="PF17681">
    <property type="entry name" value="GCP_N_terminal"/>
    <property type="match status" value="1"/>
</dbReference>
<feature type="domain" description="Gamma tubulin complex component C-terminal" evidence="7">
    <location>
        <begin position="377"/>
        <end position="702"/>
    </location>
</feature>
<dbReference type="Pfam" id="PF04130">
    <property type="entry name" value="GCP_C_terminal"/>
    <property type="match status" value="1"/>
</dbReference>
<dbReference type="GO" id="GO:0000930">
    <property type="term" value="C:gamma-tubulin complex"/>
    <property type="evidence" value="ECO:0007669"/>
    <property type="project" value="TreeGrafter"/>
</dbReference>
<proteinExistence type="inferred from homology"/>
<dbReference type="GO" id="GO:0000922">
    <property type="term" value="C:spindle pole"/>
    <property type="evidence" value="ECO:0007669"/>
    <property type="project" value="InterPro"/>
</dbReference>
<keyword evidence="4 5" id="KW-0206">Cytoskeleton</keyword>
<dbReference type="eggNOG" id="KOG2001">
    <property type="taxonomic scope" value="Eukaryota"/>
</dbReference>
<keyword evidence="10" id="KW-1185">Reference proteome</keyword>
<dbReference type="GO" id="GO:0000278">
    <property type="term" value="P:mitotic cell cycle"/>
    <property type="evidence" value="ECO:0007669"/>
    <property type="project" value="TreeGrafter"/>
</dbReference>